<evidence type="ECO:0000259" key="1">
    <source>
        <dbReference type="PROSITE" id="PS50206"/>
    </source>
</evidence>
<dbReference type="InterPro" id="IPR014188">
    <property type="entry name" value="Acrylyl-CoA_reductase_AcuI"/>
</dbReference>
<evidence type="ECO:0000313" key="3">
    <source>
        <dbReference type="Proteomes" id="UP000215144"/>
    </source>
</evidence>
<dbReference type="RefSeq" id="WP_095123540.1">
    <property type="nucleotide sequence ID" value="NZ_LT906454.1"/>
</dbReference>
<dbReference type="NCBIfam" id="TIGR02823">
    <property type="entry name" value="oxido_YhdH"/>
    <property type="match status" value="1"/>
</dbReference>
<dbReference type="InterPro" id="IPR020843">
    <property type="entry name" value="ER"/>
</dbReference>
<dbReference type="GO" id="GO:0043957">
    <property type="term" value="F:acryloyl-CoA reductase (NADPH) activity"/>
    <property type="evidence" value="ECO:0007669"/>
    <property type="project" value="TreeGrafter"/>
</dbReference>
<dbReference type="SUPFAM" id="SSF50129">
    <property type="entry name" value="GroES-like"/>
    <property type="match status" value="1"/>
</dbReference>
<dbReference type="AlphaFoldDB" id="A0A239XHK0"/>
<dbReference type="PANTHER" id="PTHR43677:SF1">
    <property type="entry name" value="ACRYLYL-COA REDUCTASE ACUI-RELATED"/>
    <property type="match status" value="1"/>
</dbReference>
<dbReference type="PANTHER" id="PTHR43677">
    <property type="entry name" value="SHORT-CHAIN DEHYDROGENASE/REDUCTASE"/>
    <property type="match status" value="1"/>
</dbReference>
<evidence type="ECO:0000313" key="2">
    <source>
        <dbReference type="EMBL" id="SNV46187.1"/>
    </source>
</evidence>
<dbReference type="InterPro" id="IPR036291">
    <property type="entry name" value="NAD(P)-bd_dom_sf"/>
</dbReference>
<dbReference type="EMBL" id="LT906454">
    <property type="protein sequence ID" value="SNV46187.1"/>
    <property type="molecule type" value="Genomic_DNA"/>
</dbReference>
<keyword evidence="2" id="KW-0560">Oxidoreductase</keyword>
<dbReference type="KEGG" id="saco:SAME_02147"/>
<proteinExistence type="predicted"/>
<dbReference type="PROSITE" id="PS50206">
    <property type="entry name" value="RHODANESE_3"/>
    <property type="match status" value="1"/>
</dbReference>
<protein>
    <submittedName>
        <fullName evidence="2">Oxidoreductase</fullName>
        <ecNumber evidence="2">1.6.5.-</ecNumber>
    </submittedName>
</protein>
<dbReference type="OrthoDB" id="9792162at2"/>
<dbReference type="EC" id="1.6.5.-" evidence="2"/>
<dbReference type="Gene3D" id="3.40.50.720">
    <property type="entry name" value="NAD(P)-binding Rossmann-like Domain"/>
    <property type="match status" value="1"/>
</dbReference>
<name>A0A239XHK0_STRAI</name>
<dbReference type="Gene3D" id="3.90.180.10">
    <property type="entry name" value="Medium-chain alcohol dehydrogenases, catalytic domain"/>
    <property type="match status" value="1"/>
</dbReference>
<dbReference type="InterPro" id="IPR013149">
    <property type="entry name" value="ADH-like_C"/>
</dbReference>
<dbReference type="Proteomes" id="UP000215144">
    <property type="component" value="Chromosome 1"/>
</dbReference>
<dbReference type="Pfam" id="PF08240">
    <property type="entry name" value="ADH_N"/>
    <property type="match status" value="1"/>
</dbReference>
<dbReference type="InterPro" id="IPR013154">
    <property type="entry name" value="ADH-like_N"/>
</dbReference>
<accession>A0A239XHK0</accession>
<dbReference type="Pfam" id="PF00107">
    <property type="entry name" value="ADH_zinc_N"/>
    <property type="match status" value="1"/>
</dbReference>
<gene>
    <name evidence="2" type="primary">yhdH</name>
    <name evidence="2" type="ORF">SAMEA4504048_02147</name>
</gene>
<dbReference type="InterPro" id="IPR011032">
    <property type="entry name" value="GroES-like_sf"/>
</dbReference>
<organism evidence="2 3">
    <name type="scientific">Streptococcus acidominimus</name>
    <dbReference type="NCBI Taxonomy" id="1326"/>
    <lineage>
        <taxon>Bacteria</taxon>
        <taxon>Bacillati</taxon>
        <taxon>Bacillota</taxon>
        <taxon>Bacilli</taxon>
        <taxon>Lactobacillales</taxon>
        <taxon>Streptococcaceae</taxon>
        <taxon>Streptococcus</taxon>
    </lineage>
</organism>
<dbReference type="InterPro" id="IPR001763">
    <property type="entry name" value="Rhodanese-like_dom"/>
</dbReference>
<sequence length="332" mass="35951">MKPFKAMYLDEKNGQLNFGLKTINLDDLSQGDILIKVAYSSLNYKDMLAVQPKGGVIRSYPMIPGIDLAGTVVSSESDGFTLGQEVLVIGYELGMSHTGGFSEYARVPKEWVMPLPEGVSLKDVMVYGTAGLTAILSILALEKAGLSENKEARLLVTGASGGVGSIALALLKARGYQNVTVLIRKDYQEDMVRALGADQVIRPEAIFIKDKRLLLREQYDFILDTVGGDVASHLIPQLAYGGAISLCGNAAGISLNTTVLPFILRGISLLGIDSVQISQEKRLEAWKELAKHREVLAILKTDQIDLEVIPSVLDKLKKGQHLGRTLVAIAEN</sequence>
<dbReference type="CDD" id="cd05280">
    <property type="entry name" value="MDR_yhdh_yhfp"/>
    <property type="match status" value="1"/>
</dbReference>
<dbReference type="SUPFAM" id="SSF51735">
    <property type="entry name" value="NAD(P)-binding Rossmann-fold domains"/>
    <property type="match status" value="1"/>
</dbReference>
<feature type="domain" description="Rhodanese" evidence="1">
    <location>
        <begin position="140"/>
        <end position="192"/>
    </location>
</feature>
<dbReference type="SMART" id="SM00829">
    <property type="entry name" value="PKS_ER"/>
    <property type="match status" value="1"/>
</dbReference>
<reference evidence="2 3" key="1">
    <citation type="submission" date="2017-06" db="EMBL/GenBank/DDBJ databases">
        <authorList>
            <consortium name="Pathogen Informatics"/>
        </authorList>
    </citation>
    <scope>NUCLEOTIDE SEQUENCE [LARGE SCALE GENOMIC DNA]</scope>
    <source>
        <strain evidence="2 3">NCTC11291</strain>
    </source>
</reference>
<dbReference type="InterPro" id="IPR051397">
    <property type="entry name" value="Zn-ADH-like_protein"/>
</dbReference>